<proteinExistence type="inferred from homology"/>
<dbReference type="GO" id="GO:0003755">
    <property type="term" value="F:peptidyl-prolyl cis-trans isomerase activity"/>
    <property type="evidence" value="ECO:0007669"/>
    <property type="project" value="UniProtKB-KW"/>
</dbReference>
<dbReference type="GO" id="GO:0006970">
    <property type="term" value="P:response to osmotic stress"/>
    <property type="evidence" value="ECO:0007669"/>
    <property type="project" value="EnsemblFungi"/>
</dbReference>
<dbReference type="GO" id="GO:0005634">
    <property type="term" value="C:nucleus"/>
    <property type="evidence" value="ECO:0007669"/>
    <property type="project" value="TreeGrafter"/>
</dbReference>
<comment type="similarity">
    <text evidence="6">Belongs to the PTPA-type PPIase family.</text>
</comment>
<evidence type="ECO:0000256" key="1">
    <source>
        <dbReference type="ARBA" id="ARBA00000971"/>
    </source>
</evidence>
<dbReference type="InterPro" id="IPR004327">
    <property type="entry name" value="Phstyr_phstse_ac"/>
</dbReference>
<dbReference type="FunFam" id="1.20.120.1150:FF:000002">
    <property type="entry name" value="Serine/threonine-protein phosphatase 2A activator"/>
    <property type="match status" value="1"/>
</dbReference>
<keyword evidence="3 6" id="KW-0963">Cytoplasm</keyword>
<keyword evidence="5 6" id="KW-0413">Isomerase</keyword>
<dbReference type="CDD" id="cd04087">
    <property type="entry name" value="PTPA"/>
    <property type="match status" value="1"/>
</dbReference>
<dbReference type="GO" id="GO:0008160">
    <property type="term" value="F:protein tyrosine phosphatase activator activity"/>
    <property type="evidence" value="ECO:0007669"/>
    <property type="project" value="TreeGrafter"/>
</dbReference>
<dbReference type="OrthoDB" id="16120at2759"/>
<accession>A0A1E3P2Q5</accession>
<dbReference type="GO" id="GO:0007052">
    <property type="term" value="P:mitotic spindle organization"/>
    <property type="evidence" value="ECO:0007669"/>
    <property type="project" value="EnsemblFungi"/>
</dbReference>
<dbReference type="STRING" id="683960.A0A1E3P2Q5"/>
<evidence type="ECO:0000256" key="6">
    <source>
        <dbReference type="RuleBase" id="RU361210"/>
    </source>
</evidence>
<dbReference type="RefSeq" id="XP_019038892.1">
    <property type="nucleotide sequence ID" value="XM_019181772.1"/>
</dbReference>
<dbReference type="AlphaFoldDB" id="A0A1E3P2Q5"/>
<comment type="subcellular location">
    <subcellularLocation>
        <location evidence="2 6">Cytoplasm</location>
    </subcellularLocation>
</comment>
<feature type="region of interest" description="Disordered" evidence="7">
    <location>
        <begin position="310"/>
        <end position="333"/>
    </location>
</feature>
<organism evidence="8 9">
    <name type="scientific">Wickerhamomyces anomalus (strain ATCC 58044 / CBS 1984 / NCYC 433 / NRRL Y-366-8)</name>
    <name type="common">Yeast</name>
    <name type="synonym">Hansenula anomala</name>
    <dbReference type="NCBI Taxonomy" id="683960"/>
    <lineage>
        <taxon>Eukaryota</taxon>
        <taxon>Fungi</taxon>
        <taxon>Dikarya</taxon>
        <taxon>Ascomycota</taxon>
        <taxon>Saccharomycotina</taxon>
        <taxon>Saccharomycetes</taxon>
        <taxon>Phaffomycetales</taxon>
        <taxon>Wickerhamomycetaceae</taxon>
        <taxon>Wickerhamomyces</taxon>
    </lineage>
</organism>
<dbReference type="Gene3D" id="1.20.120.1150">
    <property type="match status" value="1"/>
</dbReference>
<keyword evidence="9" id="KW-1185">Reference proteome</keyword>
<dbReference type="Pfam" id="PF03095">
    <property type="entry name" value="PTPA"/>
    <property type="match status" value="1"/>
</dbReference>
<dbReference type="SUPFAM" id="SSF140984">
    <property type="entry name" value="PTPA-like"/>
    <property type="match status" value="1"/>
</dbReference>
<dbReference type="Proteomes" id="UP000094112">
    <property type="component" value="Unassembled WGS sequence"/>
</dbReference>
<dbReference type="GO" id="GO:0000159">
    <property type="term" value="C:protein phosphatase type 2A complex"/>
    <property type="evidence" value="ECO:0007669"/>
    <property type="project" value="EnsemblFungi"/>
</dbReference>
<sequence>MTNTFTFTTPQRRILSNEDMEKWQSSETHEDIVQFVTELADSVVGKENSSECYISSNTQAVLDILDVVLGIIKAHPVVQDKNTSRFGKVEFRDVYDEINTKSGDILKEHLDELSKIEGDPTIELTTYFNESWGNRTRIDYGSGHELNFLALLLCLRKLEIFTPEDNTAIVLQIFNKYISVMRVFQKEYWLEPAGSHGVWGLDDYHFLPFLFGAAQLSTHPHLRPKSIHNKDLVEEVHEKFMYFECIHFINSIKTASLRWHSPMLDDISAVKTWKKVSEGMIKMYRAEVLGKLPIIQHFFFGSILKAPEGCSPPRETDHDDSCDHHHDHDSEEGLPLHQHTWGDCCGIKIPSAIAASESNKNKPIPFD</sequence>
<dbReference type="GO" id="GO:0005737">
    <property type="term" value="C:cytoplasm"/>
    <property type="evidence" value="ECO:0007669"/>
    <property type="project" value="UniProtKB-SubCell"/>
</dbReference>
<evidence type="ECO:0000256" key="5">
    <source>
        <dbReference type="ARBA" id="ARBA00023235"/>
    </source>
</evidence>
<dbReference type="EC" id="5.2.1.8" evidence="6"/>
<keyword evidence="4 6" id="KW-0697">Rotamase</keyword>
<evidence type="ECO:0000313" key="9">
    <source>
        <dbReference type="Proteomes" id="UP000094112"/>
    </source>
</evidence>
<dbReference type="EMBL" id="KV454210">
    <property type="protein sequence ID" value="ODQ59685.1"/>
    <property type="molecule type" value="Genomic_DNA"/>
</dbReference>
<dbReference type="PANTHER" id="PTHR10012:SF5">
    <property type="entry name" value="SERINE_THREONINE-PROTEIN PHOSPHATASE 2A ACTIVATOR 2"/>
    <property type="match status" value="1"/>
</dbReference>
<comment type="function">
    <text evidence="6">PPIases accelerate the folding of proteins. It catalyzes the cis-trans isomerization of proline imidic peptide bonds in oligopeptides.</text>
</comment>
<dbReference type="InterPro" id="IPR043170">
    <property type="entry name" value="PTPA_C_lid"/>
</dbReference>
<dbReference type="InterPro" id="IPR037218">
    <property type="entry name" value="PTPA_sf"/>
</dbReference>
<dbReference type="PIRSF" id="PIRSF016325">
    <property type="entry name" value="Phstyr_phstse_ac"/>
    <property type="match status" value="1"/>
</dbReference>
<comment type="catalytic activity">
    <reaction evidence="1 6">
        <text>[protein]-peptidylproline (omega=180) = [protein]-peptidylproline (omega=0)</text>
        <dbReference type="Rhea" id="RHEA:16237"/>
        <dbReference type="Rhea" id="RHEA-COMP:10747"/>
        <dbReference type="Rhea" id="RHEA-COMP:10748"/>
        <dbReference type="ChEBI" id="CHEBI:83833"/>
        <dbReference type="ChEBI" id="CHEBI:83834"/>
        <dbReference type="EC" id="5.2.1.8"/>
    </reaction>
</comment>
<evidence type="ECO:0000313" key="8">
    <source>
        <dbReference type="EMBL" id="ODQ59685.1"/>
    </source>
</evidence>
<dbReference type="GeneID" id="30199018"/>
<gene>
    <name evidence="8" type="ORF">WICANDRAFT_30857</name>
</gene>
<evidence type="ECO:0000256" key="3">
    <source>
        <dbReference type="ARBA" id="ARBA00022490"/>
    </source>
</evidence>
<evidence type="ECO:0000256" key="4">
    <source>
        <dbReference type="ARBA" id="ARBA00023110"/>
    </source>
</evidence>
<reference evidence="8 9" key="1">
    <citation type="journal article" date="2016" name="Proc. Natl. Acad. Sci. U.S.A.">
        <title>Comparative genomics of biotechnologically important yeasts.</title>
        <authorList>
            <person name="Riley R."/>
            <person name="Haridas S."/>
            <person name="Wolfe K.H."/>
            <person name="Lopes M.R."/>
            <person name="Hittinger C.T."/>
            <person name="Goeker M."/>
            <person name="Salamov A.A."/>
            <person name="Wisecaver J.H."/>
            <person name="Long T.M."/>
            <person name="Calvey C.H."/>
            <person name="Aerts A.L."/>
            <person name="Barry K.W."/>
            <person name="Choi C."/>
            <person name="Clum A."/>
            <person name="Coughlan A.Y."/>
            <person name="Deshpande S."/>
            <person name="Douglass A.P."/>
            <person name="Hanson S.J."/>
            <person name="Klenk H.-P."/>
            <person name="LaButti K.M."/>
            <person name="Lapidus A."/>
            <person name="Lindquist E.A."/>
            <person name="Lipzen A.M."/>
            <person name="Meier-Kolthoff J.P."/>
            <person name="Ohm R.A."/>
            <person name="Otillar R.P."/>
            <person name="Pangilinan J.L."/>
            <person name="Peng Y."/>
            <person name="Rokas A."/>
            <person name="Rosa C.A."/>
            <person name="Scheuner C."/>
            <person name="Sibirny A.A."/>
            <person name="Slot J.C."/>
            <person name="Stielow J.B."/>
            <person name="Sun H."/>
            <person name="Kurtzman C.P."/>
            <person name="Blackwell M."/>
            <person name="Grigoriev I.V."/>
            <person name="Jeffries T.W."/>
        </authorList>
    </citation>
    <scope>NUCLEOTIDE SEQUENCE [LARGE SCALE GENOMIC DNA]</scope>
    <source>
        <strain evidence="9">ATCC 58044 / CBS 1984 / NCYC 433 / NRRL Y-366-8</strain>
    </source>
</reference>
<name>A0A1E3P2Q5_WICAA</name>
<protein>
    <recommendedName>
        <fullName evidence="6">Serine/threonine-protein phosphatase 2A activator</fullName>
        <ecNumber evidence="6">5.2.1.8</ecNumber>
    </recommendedName>
    <alternativeName>
        <fullName evidence="6">Phosphotyrosyl phosphatase activator</fullName>
    </alternativeName>
</protein>
<evidence type="ECO:0000256" key="2">
    <source>
        <dbReference type="ARBA" id="ARBA00004496"/>
    </source>
</evidence>
<feature type="compositionally biased region" description="Basic and acidic residues" evidence="7">
    <location>
        <begin position="314"/>
        <end position="331"/>
    </location>
</feature>
<dbReference type="PANTHER" id="PTHR10012">
    <property type="entry name" value="SERINE/THREONINE-PROTEIN PHOSPHATASE 2A REGULATORY SUBUNIT B"/>
    <property type="match status" value="1"/>
</dbReference>
<evidence type="ECO:0000256" key="7">
    <source>
        <dbReference type="SAM" id="MobiDB-lite"/>
    </source>
</evidence>